<feature type="transmembrane region" description="Helical" evidence="5">
    <location>
        <begin position="142"/>
        <end position="160"/>
    </location>
</feature>
<evidence type="ECO:0000313" key="8">
    <source>
        <dbReference type="Proteomes" id="UP001139289"/>
    </source>
</evidence>
<dbReference type="Proteomes" id="UP001139289">
    <property type="component" value="Unassembled WGS sequence"/>
</dbReference>
<feature type="transmembrane region" description="Helical" evidence="5">
    <location>
        <begin position="109"/>
        <end position="130"/>
    </location>
</feature>
<feature type="domain" description="O-antigen ligase-related" evidence="6">
    <location>
        <begin position="233"/>
        <end position="377"/>
    </location>
</feature>
<evidence type="ECO:0000313" key="7">
    <source>
        <dbReference type="EMBL" id="MCC2029333.1"/>
    </source>
</evidence>
<keyword evidence="7" id="KW-0436">Ligase</keyword>
<dbReference type="InterPro" id="IPR007016">
    <property type="entry name" value="O-antigen_ligase-rel_domated"/>
</dbReference>
<proteinExistence type="predicted"/>
<evidence type="ECO:0000256" key="3">
    <source>
        <dbReference type="ARBA" id="ARBA00022989"/>
    </source>
</evidence>
<keyword evidence="3 5" id="KW-1133">Transmembrane helix</keyword>
<sequence length="473" mass="52011">MAQYTKHPVAAPPIAPERESTGHLLLRAYATLVLFAVFAHTAVYNLVGEVGAGVIMALFLLGALAIGIPMLAQGRPQPFAWRRLPWAALAYTALALLSVAWSQWRLSTILTWVLLAAVTVNALLIAHALVWHEIVQALGSAFKWIIGLSIALELTVSLVLRHPLLPNFATLPDGDIDPHWYWVRDNFFDGGRIQGIVGNSNVLAIICLFAIITFGVRIAVRARWRVTHALWIVAAGYLMFRASSATAYLCGLAAAVVLLVAILIRRARTPGGRGRIYATCGGIVAVAVAALFVFREPLFAALGRGADLTGRTDVIWSKVLERAAQHPIFGNGFSSPWIPTDPAFDEWITDHGITVFHAHNMWLDVLMQLGVVGLVLMAAAYLSLLWRAWFFAVDRPRWDLRADRPFSPLTLLPVLFTVVLLVHGLAESTPIMLWGWMLLVMFSFKLKAVPLVGVGLSERSRVTERGHEARRVP</sequence>
<evidence type="ECO:0000256" key="2">
    <source>
        <dbReference type="ARBA" id="ARBA00022692"/>
    </source>
</evidence>
<feature type="transmembrane region" description="Helical" evidence="5">
    <location>
        <begin position="24"/>
        <end position="44"/>
    </location>
</feature>
<feature type="transmembrane region" description="Helical" evidence="5">
    <location>
        <begin position="276"/>
        <end position="294"/>
    </location>
</feature>
<dbReference type="InterPro" id="IPR051533">
    <property type="entry name" value="WaaL-like"/>
</dbReference>
<feature type="transmembrane region" description="Helical" evidence="5">
    <location>
        <begin position="365"/>
        <end position="386"/>
    </location>
</feature>
<feature type="transmembrane region" description="Helical" evidence="5">
    <location>
        <begin position="246"/>
        <end position="264"/>
    </location>
</feature>
<comment type="caution">
    <text evidence="7">The sequence shown here is derived from an EMBL/GenBank/DDBJ whole genome shotgun (WGS) entry which is preliminary data.</text>
</comment>
<dbReference type="RefSeq" id="WP_227530411.1">
    <property type="nucleotide sequence ID" value="NZ_JAGTTM010000002.1"/>
</dbReference>
<evidence type="ECO:0000256" key="5">
    <source>
        <dbReference type="SAM" id="Phobius"/>
    </source>
</evidence>
<feature type="transmembrane region" description="Helical" evidence="5">
    <location>
        <begin position="196"/>
        <end position="216"/>
    </location>
</feature>
<comment type="subcellular location">
    <subcellularLocation>
        <location evidence="1">Membrane</location>
        <topology evidence="1">Multi-pass membrane protein</topology>
    </subcellularLocation>
</comment>
<reference evidence="7" key="1">
    <citation type="submission" date="2021-04" db="EMBL/GenBank/DDBJ databases">
        <title>Microbacterium tenobrionis sp. nov. and Microbacterium allomyrinae sp. nov., isolated from larvae of Tenobrio molitor and Allomyrina dichotoma, respectively.</title>
        <authorList>
            <person name="Lee S.D."/>
        </authorList>
    </citation>
    <scope>NUCLEOTIDE SEQUENCE</scope>
    <source>
        <strain evidence="7">YMB-B2</strain>
    </source>
</reference>
<feature type="transmembrane region" description="Helical" evidence="5">
    <location>
        <begin position="406"/>
        <end position="425"/>
    </location>
</feature>
<feature type="transmembrane region" description="Helical" evidence="5">
    <location>
        <begin position="84"/>
        <end position="103"/>
    </location>
</feature>
<organism evidence="7 8">
    <name type="scientific">Microbacterium tenebrionis</name>
    <dbReference type="NCBI Taxonomy" id="2830665"/>
    <lineage>
        <taxon>Bacteria</taxon>
        <taxon>Bacillati</taxon>
        <taxon>Actinomycetota</taxon>
        <taxon>Actinomycetes</taxon>
        <taxon>Micrococcales</taxon>
        <taxon>Microbacteriaceae</taxon>
        <taxon>Microbacterium</taxon>
    </lineage>
</organism>
<evidence type="ECO:0000259" key="6">
    <source>
        <dbReference type="Pfam" id="PF04932"/>
    </source>
</evidence>
<feature type="transmembrane region" description="Helical" evidence="5">
    <location>
        <begin position="431"/>
        <end position="456"/>
    </location>
</feature>
<evidence type="ECO:0000256" key="4">
    <source>
        <dbReference type="ARBA" id="ARBA00023136"/>
    </source>
</evidence>
<dbReference type="EMBL" id="JAGTTM010000002">
    <property type="protein sequence ID" value="MCC2029333.1"/>
    <property type="molecule type" value="Genomic_DNA"/>
</dbReference>
<dbReference type="GO" id="GO:0016020">
    <property type="term" value="C:membrane"/>
    <property type="evidence" value="ECO:0007669"/>
    <property type="project" value="UniProtKB-SubCell"/>
</dbReference>
<feature type="transmembrane region" description="Helical" evidence="5">
    <location>
        <begin position="50"/>
        <end position="72"/>
    </location>
</feature>
<gene>
    <name evidence="7" type="ORF">KEC56_07355</name>
</gene>
<keyword evidence="2 5" id="KW-0812">Transmembrane</keyword>
<dbReference type="PANTHER" id="PTHR37422:SF13">
    <property type="entry name" value="LIPOPOLYSACCHARIDE BIOSYNTHESIS PROTEIN PA4999-RELATED"/>
    <property type="match status" value="1"/>
</dbReference>
<feature type="transmembrane region" description="Helical" evidence="5">
    <location>
        <begin position="223"/>
        <end position="240"/>
    </location>
</feature>
<dbReference type="AlphaFoldDB" id="A0A9X1LPI5"/>
<keyword evidence="4 5" id="KW-0472">Membrane</keyword>
<protein>
    <submittedName>
        <fullName evidence="7">O-antigen ligase family protein</fullName>
    </submittedName>
</protein>
<evidence type="ECO:0000256" key="1">
    <source>
        <dbReference type="ARBA" id="ARBA00004141"/>
    </source>
</evidence>
<name>A0A9X1LPI5_9MICO</name>
<accession>A0A9X1LPI5</accession>
<dbReference type="PANTHER" id="PTHR37422">
    <property type="entry name" value="TEICHURONIC ACID BIOSYNTHESIS PROTEIN TUAE"/>
    <property type="match status" value="1"/>
</dbReference>
<dbReference type="Pfam" id="PF04932">
    <property type="entry name" value="Wzy_C"/>
    <property type="match status" value="1"/>
</dbReference>
<dbReference type="GO" id="GO:0016874">
    <property type="term" value="F:ligase activity"/>
    <property type="evidence" value="ECO:0007669"/>
    <property type="project" value="UniProtKB-KW"/>
</dbReference>
<keyword evidence="8" id="KW-1185">Reference proteome</keyword>